<dbReference type="Proteomes" id="UP000242180">
    <property type="component" value="Unassembled WGS sequence"/>
</dbReference>
<name>A0A1X2HP15_SYNRA</name>
<evidence type="ECO:0000256" key="6">
    <source>
        <dbReference type="ARBA" id="ARBA00023235"/>
    </source>
</evidence>
<dbReference type="PANTHER" id="PTHR11390:SF21">
    <property type="entry name" value="DNA TOPOISOMERASE 3-ALPHA"/>
    <property type="match status" value="1"/>
</dbReference>
<dbReference type="InParanoid" id="A0A1X2HP15"/>
<keyword evidence="4 7" id="KW-0799">Topoisomerase</keyword>
<dbReference type="Gene3D" id="2.70.20.10">
    <property type="entry name" value="Topoisomerase I, domain 3"/>
    <property type="match status" value="1"/>
</dbReference>
<dbReference type="InterPro" id="IPR013826">
    <property type="entry name" value="Topo_IA_cen_sub3"/>
</dbReference>
<dbReference type="FunFam" id="1.10.290.10:FF:000001">
    <property type="entry name" value="DNA topoisomerase"/>
    <property type="match status" value="1"/>
</dbReference>
<evidence type="ECO:0000256" key="3">
    <source>
        <dbReference type="ARBA" id="ARBA00012891"/>
    </source>
</evidence>
<dbReference type="InterPro" id="IPR000380">
    <property type="entry name" value="Topo_IA"/>
</dbReference>
<dbReference type="InterPro" id="IPR003601">
    <property type="entry name" value="Topo_IA_2"/>
</dbReference>
<dbReference type="Pfam" id="PF01131">
    <property type="entry name" value="Topoisom_bac"/>
    <property type="match status" value="1"/>
</dbReference>
<dbReference type="InterPro" id="IPR013825">
    <property type="entry name" value="Topo_IA_cen_sub2"/>
</dbReference>
<dbReference type="OMA" id="ACSTHEW"/>
<dbReference type="EMBL" id="MCGN01000002">
    <property type="protein sequence ID" value="ORZ01124.1"/>
    <property type="molecule type" value="Genomic_DNA"/>
</dbReference>
<reference evidence="10 11" key="1">
    <citation type="submission" date="2016-07" db="EMBL/GenBank/DDBJ databases">
        <title>Pervasive Adenine N6-methylation of Active Genes in Fungi.</title>
        <authorList>
            <consortium name="DOE Joint Genome Institute"/>
            <person name="Mondo S.J."/>
            <person name="Dannebaum R.O."/>
            <person name="Kuo R.C."/>
            <person name="Labutti K."/>
            <person name="Haridas S."/>
            <person name="Kuo A."/>
            <person name="Salamov A."/>
            <person name="Ahrendt S.R."/>
            <person name="Lipzen A."/>
            <person name="Sullivan W."/>
            <person name="Andreopoulos W.B."/>
            <person name="Clum A."/>
            <person name="Lindquist E."/>
            <person name="Daum C."/>
            <person name="Ramamoorthy G.K."/>
            <person name="Gryganskyi A."/>
            <person name="Culley D."/>
            <person name="Magnuson J.K."/>
            <person name="James T.Y."/>
            <person name="O'Malley M.A."/>
            <person name="Stajich J.E."/>
            <person name="Spatafora J.W."/>
            <person name="Visel A."/>
            <person name="Grigoriev I.V."/>
        </authorList>
    </citation>
    <scope>NUCLEOTIDE SEQUENCE [LARGE SCALE GENOMIC DNA]</scope>
    <source>
        <strain evidence="10 11">NRRL 2496</strain>
    </source>
</reference>
<dbReference type="SMART" id="SM00436">
    <property type="entry name" value="TOP1Bc"/>
    <property type="match status" value="1"/>
</dbReference>
<dbReference type="GO" id="GO:0003917">
    <property type="term" value="F:DNA topoisomerase type I (single strand cut, ATP-independent) activity"/>
    <property type="evidence" value="ECO:0007669"/>
    <property type="project" value="UniProtKB-EC"/>
</dbReference>
<accession>A0A1X2HP15</accession>
<organism evidence="10 11">
    <name type="scientific">Syncephalastrum racemosum</name>
    <name type="common">Filamentous fungus</name>
    <dbReference type="NCBI Taxonomy" id="13706"/>
    <lineage>
        <taxon>Eukaryota</taxon>
        <taxon>Fungi</taxon>
        <taxon>Fungi incertae sedis</taxon>
        <taxon>Mucoromycota</taxon>
        <taxon>Mucoromycotina</taxon>
        <taxon>Mucoromycetes</taxon>
        <taxon>Mucorales</taxon>
        <taxon>Syncephalastraceae</taxon>
        <taxon>Syncephalastrum</taxon>
    </lineage>
</organism>
<dbReference type="PANTHER" id="PTHR11390">
    <property type="entry name" value="PROKARYOTIC DNA TOPOISOMERASE"/>
    <property type="match status" value="1"/>
</dbReference>
<dbReference type="FunCoup" id="A0A1X2HP15">
    <property type="interactions" value="891"/>
</dbReference>
<dbReference type="PROSITE" id="PS50880">
    <property type="entry name" value="TOPRIM"/>
    <property type="match status" value="1"/>
</dbReference>
<comment type="caution">
    <text evidence="10">The sequence shown here is derived from an EMBL/GenBank/DDBJ whole genome shotgun (WGS) entry which is preliminary data.</text>
</comment>
<gene>
    <name evidence="10" type="ORF">BCR43DRAFT_541819</name>
</gene>
<dbReference type="PROSITE" id="PS52039">
    <property type="entry name" value="TOPO_IA_2"/>
    <property type="match status" value="1"/>
</dbReference>
<dbReference type="InterPro" id="IPR023405">
    <property type="entry name" value="Topo_IA_core_domain"/>
</dbReference>
<dbReference type="GO" id="GO:0003677">
    <property type="term" value="F:DNA binding"/>
    <property type="evidence" value="ECO:0007669"/>
    <property type="project" value="UniProtKB-KW"/>
</dbReference>
<evidence type="ECO:0000259" key="9">
    <source>
        <dbReference type="PROSITE" id="PS52039"/>
    </source>
</evidence>
<dbReference type="InterPro" id="IPR013824">
    <property type="entry name" value="Topo_IA_cen_sub1"/>
</dbReference>
<keyword evidence="6 7" id="KW-0413">Isomerase</keyword>
<dbReference type="CDD" id="cd01028">
    <property type="entry name" value="TOPRIM_TopoIA"/>
    <property type="match status" value="1"/>
</dbReference>
<dbReference type="AlphaFoldDB" id="A0A1X2HP15"/>
<feature type="domain" description="Topo IA-type catalytic" evidence="9">
    <location>
        <begin position="56"/>
        <end position="471"/>
    </location>
</feature>
<dbReference type="GO" id="GO:0005634">
    <property type="term" value="C:nucleus"/>
    <property type="evidence" value="ECO:0007669"/>
    <property type="project" value="TreeGrafter"/>
</dbReference>
<keyword evidence="5 7" id="KW-0238">DNA-binding</keyword>
<proteinExistence type="inferred from homology"/>
<evidence type="ECO:0000256" key="4">
    <source>
        <dbReference type="ARBA" id="ARBA00023029"/>
    </source>
</evidence>
<dbReference type="EC" id="5.6.2.1" evidence="3 7"/>
<dbReference type="SUPFAM" id="SSF56712">
    <property type="entry name" value="Prokaryotic type I DNA topoisomerase"/>
    <property type="match status" value="1"/>
</dbReference>
<dbReference type="OrthoDB" id="430051at2759"/>
<comment type="function">
    <text evidence="7">Introduces a single-strand break via transesterification at a target site in duplex DNA. Releases the supercoiling and torsional tension of DNA introduced during the DNA replication and transcription by transiently cleaving and rejoining one strand of the DNA duplex. The scissile phosphodiester is attacked by the catalytic tyrosine of the enzyme, resulting in the formation of a DNA-(5'-phosphotyrosyl)-enzyme intermediate and the expulsion of a 3'-OH DNA strand.</text>
</comment>
<dbReference type="GO" id="GO:0006310">
    <property type="term" value="P:DNA recombination"/>
    <property type="evidence" value="ECO:0007669"/>
    <property type="project" value="TreeGrafter"/>
</dbReference>
<dbReference type="Gene3D" id="1.10.460.10">
    <property type="entry name" value="Topoisomerase I, domain 2"/>
    <property type="match status" value="1"/>
</dbReference>
<comment type="similarity">
    <text evidence="2 7">Belongs to the type IA topoisomerase family.</text>
</comment>
<dbReference type="InterPro" id="IPR003602">
    <property type="entry name" value="Topo_IA_DNA-bd_dom"/>
</dbReference>
<keyword evidence="11" id="KW-1185">Reference proteome</keyword>
<feature type="domain" description="Toprim" evidence="8">
    <location>
        <begin position="1"/>
        <end position="38"/>
    </location>
</feature>
<protein>
    <recommendedName>
        <fullName evidence="3 7">DNA topoisomerase</fullName>
        <ecNumber evidence="3 7">5.6.2.1</ecNumber>
    </recommendedName>
</protein>
<evidence type="ECO:0000313" key="11">
    <source>
        <dbReference type="Proteomes" id="UP000242180"/>
    </source>
</evidence>
<dbReference type="SMART" id="SM00437">
    <property type="entry name" value="TOP1Ac"/>
    <property type="match status" value="1"/>
</dbReference>
<dbReference type="Pfam" id="PF01751">
    <property type="entry name" value="Toprim"/>
    <property type="match status" value="1"/>
</dbReference>
<evidence type="ECO:0000256" key="1">
    <source>
        <dbReference type="ARBA" id="ARBA00000213"/>
    </source>
</evidence>
<dbReference type="InterPro" id="IPR006171">
    <property type="entry name" value="TOPRIM_dom"/>
</dbReference>
<sequence length="471" mass="55019">MLFIWTDCDREGEDIGYEILEVCRRAKPSMRVCRAHFSEMQAAAIHRAAQNPVELNMQQVHAVELRRELDLRTGYAFSRYLTLHLQQALPHLFTTRNKPISYGSCQFPTLGFVVDRYMERKNFVPESFWKIHMSYTPPNVPPTEQIKAEFNWKRQRIFDRFMCFVLFTTCYENPVVTVTKVERKRTTKRKPLPLTTVEMQKLATRQLGMSGSRVMEVAEDLYRAGLISYPRTETDQFDRRFQFEPLIRKHINDTRWGEHARTLLAGEFERPRQGTHNDKAHPPIHPTGYDFNANMTADHHKVYELVARRFLGACWKDAVGYETIVDCQIAEEEFDTKGLIIVDRNYLNVYTYDSWRGNQIPEFQENDQFVPSELEMKEGQTEAPKLLTEYDLISLMEKNEIGTDATIADHIQKILDRLYSYKDGQYFYPSTLGVGLVLGFGEIGFEESLSKPFLRRKVRKRISSSLACDLK</sequence>
<dbReference type="GO" id="GO:0031422">
    <property type="term" value="C:RecQ family helicase-topoisomerase III complex"/>
    <property type="evidence" value="ECO:0007669"/>
    <property type="project" value="TreeGrafter"/>
</dbReference>
<dbReference type="Gene3D" id="1.10.290.10">
    <property type="entry name" value="Topoisomerase I, domain 4"/>
    <property type="match status" value="1"/>
</dbReference>
<comment type="catalytic activity">
    <reaction evidence="1 7">
        <text>ATP-independent breakage of single-stranded DNA, followed by passage and rejoining.</text>
        <dbReference type="EC" id="5.6.2.1"/>
    </reaction>
</comment>
<dbReference type="STRING" id="13706.A0A1X2HP15"/>
<dbReference type="GO" id="GO:0006265">
    <property type="term" value="P:DNA topological change"/>
    <property type="evidence" value="ECO:0007669"/>
    <property type="project" value="InterPro"/>
</dbReference>
<evidence type="ECO:0000259" key="8">
    <source>
        <dbReference type="PROSITE" id="PS50880"/>
    </source>
</evidence>
<dbReference type="GO" id="GO:0006281">
    <property type="term" value="P:DNA repair"/>
    <property type="evidence" value="ECO:0007669"/>
    <property type="project" value="TreeGrafter"/>
</dbReference>
<dbReference type="InterPro" id="IPR013497">
    <property type="entry name" value="Topo_IA_cen"/>
</dbReference>
<evidence type="ECO:0000256" key="5">
    <source>
        <dbReference type="ARBA" id="ARBA00023125"/>
    </source>
</evidence>
<dbReference type="PRINTS" id="PR00417">
    <property type="entry name" value="PRTPISMRASEI"/>
</dbReference>
<evidence type="ECO:0000256" key="7">
    <source>
        <dbReference type="RuleBase" id="RU362092"/>
    </source>
</evidence>
<evidence type="ECO:0000256" key="2">
    <source>
        <dbReference type="ARBA" id="ARBA00009446"/>
    </source>
</evidence>
<evidence type="ECO:0000313" key="10">
    <source>
        <dbReference type="EMBL" id="ORZ01124.1"/>
    </source>
</evidence>
<dbReference type="Gene3D" id="3.40.50.140">
    <property type="match status" value="1"/>
</dbReference>
<dbReference type="CDD" id="cd00186">
    <property type="entry name" value="TOP1Ac"/>
    <property type="match status" value="1"/>
</dbReference>